<keyword evidence="5" id="KW-0539">Nucleus</keyword>
<proteinExistence type="predicted"/>
<dbReference type="CDD" id="cd12148">
    <property type="entry name" value="fungal_TF_MHR"/>
    <property type="match status" value="1"/>
</dbReference>
<evidence type="ECO:0000259" key="7">
    <source>
        <dbReference type="PROSITE" id="PS50048"/>
    </source>
</evidence>
<feature type="domain" description="Zn(2)-C6 fungal-type" evidence="7">
    <location>
        <begin position="77"/>
        <end position="106"/>
    </location>
</feature>
<dbReference type="PANTHER" id="PTHR47338:SF7">
    <property type="entry name" value="ZN(II)2CYS6 TRANSCRIPTION FACTOR (EUROFUNG)"/>
    <property type="match status" value="1"/>
</dbReference>
<keyword evidence="4" id="KW-0804">Transcription</keyword>
<dbReference type="AlphaFoldDB" id="A0A0G4MK02"/>
<dbReference type="Gene3D" id="4.10.240.10">
    <property type="entry name" value="Zn(2)-C6 fungal-type DNA-binding domain"/>
    <property type="match status" value="2"/>
</dbReference>
<evidence type="ECO:0000256" key="3">
    <source>
        <dbReference type="ARBA" id="ARBA00023015"/>
    </source>
</evidence>
<feature type="compositionally biased region" description="Basic and acidic residues" evidence="6">
    <location>
        <begin position="576"/>
        <end position="600"/>
    </location>
</feature>
<evidence type="ECO:0000313" key="9">
    <source>
        <dbReference type="Proteomes" id="UP000045706"/>
    </source>
</evidence>
<dbReference type="SUPFAM" id="SSF57701">
    <property type="entry name" value="Zn2/Cys6 DNA-binding domain"/>
    <property type="match status" value="2"/>
</dbReference>
<dbReference type="InterPro" id="IPR007219">
    <property type="entry name" value="XnlR_reg_dom"/>
</dbReference>
<dbReference type="EMBL" id="CVQI01026891">
    <property type="protein sequence ID" value="CRK34643.1"/>
    <property type="molecule type" value="Genomic_DNA"/>
</dbReference>
<dbReference type="SMART" id="SM00066">
    <property type="entry name" value="GAL4"/>
    <property type="match status" value="2"/>
</dbReference>
<evidence type="ECO:0000256" key="4">
    <source>
        <dbReference type="ARBA" id="ARBA00023163"/>
    </source>
</evidence>
<dbReference type="GO" id="GO:0005634">
    <property type="term" value="C:nucleus"/>
    <property type="evidence" value="ECO:0007669"/>
    <property type="project" value="UniProtKB-SubCell"/>
</dbReference>
<feature type="region of interest" description="Disordered" evidence="6">
    <location>
        <begin position="576"/>
        <end position="602"/>
    </location>
</feature>
<dbReference type="InterPro" id="IPR036864">
    <property type="entry name" value="Zn2-C6_fun-type_DNA-bd_sf"/>
</dbReference>
<dbReference type="InterPro" id="IPR001138">
    <property type="entry name" value="Zn2Cys6_DnaBD"/>
</dbReference>
<dbReference type="CDD" id="cd00067">
    <property type="entry name" value="GAL4"/>
    <property type="match status" value="2"/>
</dbReference>
<reference evidence="9" key="1">
    <citation type="submission" date="2015-05" db="EMBL/GenBank/DDBJ databases">
        <authorList>
            <person name="Fogelqvist Johan"/>
        </authorList>
    </citation>
    <scope>NUCLEOTIDE SEQUENCE [LARGE SCALE GENOMIC DNA]</scope>
</reference>
<dbReference type="GO" id="GO:0006351">
    <property type="term" value="P:DNA-templated transcription"/>
    <property type="evidence" value="ECO:0007669"/>
    <property type="project" value="InterPro"/>
</dbReference>
<evidence type="ECO:0000256" key="1">
    <source>
        <dbReference type="ARBA" id="ARBA00004123"/>
    </source>
</evidence>
<sequence length="707" mass="79177">MLELEPRSCLICRKRKVKCDRTPRSCRTCAKFGAECAYTAAEPRTRRAALPASPSPDNATAIGMTKAGLARRRTPRSCVECQRTKAKCSGDFLCGRCRRKGLSCLYRDTRGDDGSAPTRRALVDASLPAWLLSRTLPPVHRVRELLDTYFSRVHTVRCLGFLYIPTFMERWQAQDDDAETCEDPSGLIHVMCALAAPFYYAHTAAASSPSSLVEDGLEPRTRFHEAGRGWAATAMERMFANLGSPTVDCLMAAVLLHEQHLRVGDHARAFLMSGMVARHVQILQLNVEHDEDVLCEGPGAIPWAVKESRRRLFWACYLQDAFIECGIDQLRFISADDGTVLPFVEGQLLRGRGRHRDSLDLRSFYIRAMVTRARVLKYVKHLEGDVPWSPEQDLRFQQLDRELVAMEGSLPDVLRMTPENVYLYKASGRLNVYFSLHILLAQTFNDLYRVGVSGLVFPVSATRWIRANAPADFITRCHRVCASKAVRIANLLDDLYKCHKESMVDVPYAMHAQVCSGVLVTTLASWTGRDGSLLPGVERSEYQRMLESNVRVLQHLRRYMKVDLFLESATQALKRFDGMKPREQQRRGPAGEDGALKTDAGENVTPRQFSLDYILNPLGVYPIARTQTSDRHKPEEFAVVSVAAASAAPATPSTPTANGHSSADESMALEDLAWDWSQMPFLESTGYPTFLENDVLVQGGVGQRRRL</sequence>
<feature type="domain" description="Zn(2)-C6 fungal-type" evidence="7">
    <location>
        <begin position="8"/>
        <end position="38"/>
    </location>
</feature>
<keyword evidence="3" id="KW-0805">Transcription regulation</keyword>
<protein>
    <recommendedName>
        <fullName evidence="7">Zn(2)-C6 fungal-type domain-containing protein</fullName>
    </recommendedName>
</protein>
<accession>A0A0G4MK02</accession>
<dbReference type="InterPro" id="IPR050815">
    <property type="entry name" value="TF_fung"/>
</dbReference>
<dbReference type="GO" id="GO:0003677">
    <property type="term" value="F:DNA binding"/>
    <property type="evidence" value="ECO:0007669"/>
    <property type="project" value="InterPro"/>
</dbReference>
<evidence type="ECO:0000313" key="8">
    <source>
        <dbReference type="EMBL" id="CRK34643.1"/>
    </source>
</evidence>
<dbReference type="Proteomes" id="UP000045706">
    <property type="component" value="Unassembled WGS sequence"/>
</dbReference>
<dbReference type="Pfam" id="PF04082">
    <property type="entry name" value="Fungal_trans"/>
    <property type="match status" value="1"/>
</dbReference>
<dbReference type="Pfam" id="PF00172">
    <property type="entry name" value="Zn_clus"/>
    <property type="match status" value="2"/>
</dbReference>
<dbReference type="PANTHER" id="PTHR47338">
    <property type="entry name" value="ZN(II)2CYS6 TRANSCRIPTION FACTOR (EUROFUNG)-RELATED"/>
    <property type="match status" value="1"/>
</dbReference>
<keyword evidence="2" id="KW-0479">Metal-binding</keyword>
<dbReference type="PROSITE" id="PS50048">
    <property type="entry name" value="ZN2_CY6_FUNGAL_2"/>
    <property type="match status" value="2"/>
</dbReference>
<gene>
    <name evidence="8" type="ORF">BN1723_014888</name>
</gene>
<dbReference type="GO" id="GO:0000981">
    <property type="term" value="F:DNA-binding transcription factor activity, RNA polymerase II-specific"/>
    <property type="evidence" value="ECO:0007669"/>
    <property type="project" value="InterPro"/>
</dbReference>
<evidence type="ECO:0000256" key="5">
    <source>
        <dbReference type="ARBA" id="ARBA00023242"/>
    </source>
</evidence>
<dbReference type="GO" id="GO:0008270">
    <property type="term" value="F:zinc ion binding"/>
    <property type="evidence" value="ECO:0007669"/>
    <property type="project" value="InterPro"/>
</dbReference>
<evidence type="ECO:0000256" key="2">
    <source>
        <dbReference type="ARBA" id="ARBA00022723"/>
    </source>
</evidence>
<evidence type="ECO:0000256" key="6">
    <source>
        <dbReference type="SAM" id="MobiDB-lite"/>
    </source>
</evidence>
<dbReference type="PROSITE" id="PS00463">
    <property type="entry name" value="ZN2_CY6_FUNGAL_1"/>
    <property type="match status" value="1"/>
</dbReference>
<name>A0A0G4MK02_VERLO</name>
<comment type="subcellular location">
    <subcellularLocation>
        <location evidence="1">Nucleus</location>
    </subcellularLocation>
</comment>
<organism evidence="8 9">
    <name type="scientific">Verticillium longisporum</name>
    <name type="common">Verticillium dahliae var. longisporum</name>
    <dbReference type="NCBI Taxonomy" id="100787"/>
    <lineage>
        <taxon>Eukaryota</taxon>
        <taxon>Fungi</taxon>
        <taxon>Dikarya</taxon>
        <taxon>Ascomycota</taxon>
        <taxon>Pezizomycotina</taxon>
        <taxon>Sordariomycetes</taxon>
        <taxon>Hypocreomycetidae</taxon>
        <taxon>Glomerellales</taxon>
        <taxon>Plectosphaerellaceae</taxon>
        <taxon>Verticillium</taxon>
    </lineage>
</organism>